<feature type="transmembrane region" description="Helical" evidence="8">
    <location>
        <begin position="498"/>
        <end position="519"/>
    </location>
</feature>
<feature type="transmembrane region" description="Helical" evidence="8">
    <location>
        <begin position="346"/>
        <end position="369"/>
    </location>
</feature>
<feature type="transmembrane region" description="Helical" evidence="8">
    <location>
        <begin position="434"/>
        <end position="458"/>
    </location>
</feature>
<dbReference type="PANTHER" id="PTHR23514:SF3">
    <property type="entry name" value="BYPASS OF STOP CODON PROTEIN 6"/>
    <property type="match status" value="1"/>
</dbReference>
<dbReference type="FunFam" id="1.20.1250.20:FF:000286">
    <property type="entry name" value="MFS efflux transporter"/>
    <property type="match status" value="1"/>
</dbReference>
<evidence type="ECO:0000256" key="1">
    <source>
        <dbReference type="ARBA" id="ARBA00004127"/>
    </source>
</evidence>
<dbReference type="AlphaFoldDB" id="A0A1Y1US84"/>
<evidence type="ECO:0000313" key="10">
    <source>
        <dbReference type="EMBL" id="ORX40812.1"/>
    </source>
</evidence>
<organism evidence="10 11">
    <name type="scientific">Kockovaella imperatae</name>
    <dbReference type="NCBI Taxonomy" id="4999"/>
    <lineage>
        <taxon>Eukaryota</taxon>
        <taxon>Fungi</taxon>
        <taxon>Dikarya</taxon>
        <taxon>Basidiomycota</taxon>
        <taxon>Agaricomycotina</taxon>
        <taxon>Tremellomycetes</taxon>
        <taxon>Tremellales</taxon>
        <taxon>Cuniculitremaceae</taxon>
        <taxon>Kockovaella</taxon>
    </lineage>
</organism>
<evidence type="ECO:0000256" key="2">
    <source>
        <dbReference type="ARBA" id="ARBA00008335"/>
    </source>
</evidence>
<dbReference type="GO" id="GO:0012505">
    <property type="term" value="C:endomembrane system"/>
    <property type="evidence" value="ECO:0007669"/>
    <property type="project" value="UniProtKB-SubCell"/>
</dbReference>
<keyword evidence="5 8" id="KW-1133">Transmembrane helix</keyword>
<keyword evidence="11" id="KW-1185">Reference proteome</keyword>
<dbReference type="SUPFAM" id="SSF103473">
    <property type="entry name" value="MFS general substrate transporter"/>
    <property type="match status" value="1"/>
</dbReference>
<dbReference type="InParanoid" id="A0A1Y1US84"/>
<keyword evidence="6 8" id="KW-0472">Membrane</keyword>
<feature type="transmembrane region" description="Helical" evidence="8">
    <location>
        <begin position="232"/>
        <end position="254"/>
    </location>
</feature>
<reference evidence="10 11" key="1">
    <citation type="submission" date="2017-03" db="EMBL/GenBank/DDBJ databases">
        <title>Widespread Adenine N6-methylation of Active Genes in Fungi.</title>
        <authorList>
            <consortium name="DOE Joint Genome Institute"/>
            <person name="Mondo S.J."/>
            <person name="Dannebaum R.O."/>
            <person name="Kuo R.C."/>
            <person name="Louie K.B."/>
            <person name="Bewick A.J."/>
            <person name="Labutti K."/>
            <person name="Haridas S."/>
            <person name="Kuo A."/>
            <person name="Salamov A."/>
            <person name="Ahrendt S.R."/>
            <person name="Lau R."/>
            <person name="Bowen B.P."/>
            <person name="Lipzen A."/>
            <person name="Sullivan W."/>
            <person name="Andreopoulos W.B."/>
            <person name="Clum A."/>
            <person name="Lindquist E."/>
            <person name="Daum C."/>
            <person name="Northen T.R."/>
            <person name="Ramamoorthy G."/>
            <person name="Schmitz R.J."/>
            <person name="Gryganskyi A."/>
            <person name="Culley D."/>
            <person name="Magnuson J."/>
            <person name="James T.Y."/>
            <person name="O'Malley M.A."/>
            <person name="Stajich J.E."/>
            <person name="Spatafora J.W."/>
            <person name="Visel A."/>
            <person name="Grigoriev I.V."/>
        </authorList>
    </citation>
    <scope>NUCLEOTIDE SEQUENCE [LARGE SCALE GENOMIC DNA]</scope>
    <source>
        <strain evidence="10 11">NRRL Y-17943</strain>
    </source>
</reference>
<feature type="transmembrane region" description="Helical" evidence="8">
    <location>
        <begin position="381"/>
        <end position="400"/>
    </location>
</feature>
<dbReference type="PROSITE" id="PS50850">
    <property type="entry name" value="MFS"/>
    <property type="match status" value="1"/>
</dbReference>
<evidence type="ECO:0000256" key="5">
    <source>
        <dbReference type="ARBA" id="ARBA00022989"/>
    </source>
</evidence>
<sequence length="531" mass="57528">MDSDRIEVHRRTSRAEGSTHSLERGGKDMELEQEQEQMTEANPLASASTPAKSTLLLKRLRRKLPPPSDTRLMWIFVALMVTMLLLGWNDGSLGPLLPFLQRYYKINYLIISLSWLCNFAGGVFSGLAYIHITDRIGFGFAAALGALVQAIGYAFMSTGGPFALFLVGSGFLGFGFGFMASQIRRNIAQVNNITSRLPNASTKMFIVQACFGLGATVSPFISTPFAQHVKRAYLYFLVAMAVALAGMVIILVTVQGRTEAQCVGHLPLKEDEKRSAGESAVLEMNDHQDKSTVQGSSAAQALEIAEDPRVLPPAAIIAVTEERSHQDPAPELTSGQKVRMMLRERATWTLMAYNFVYVGCEVGLGGYLTSFLIHERGGTAAAGYATSGYWGGLTLGRVILIPVTNKLGYQTAIYTYTAIALVLEIIIWQTRTLIGNAVCFALVGVFLGPIYPAALMVISKILPDEIRGGVMGLTGTAGGAGAAAMPFVTGALSDRFGIWILQPFTVALLGADLILWFLVPTKRIQAKRRQT</sequence>
<evidence type="ECO:0000313" key="11">
    <source>
        <dbReference type="Proteomes" id="UP000193218"/>
    </source>
</evidence>
<proteinExistence type="inferred from homology"/>
<dbReference type="OrthoDB" id="413079at2759"/>
<evidence type="ECO:0000256" key="7">
    <source>
        <dbReference type="SAM" id="MobiDB-lite"/>
    </source>
</evidence>
<dbReference type="Proteomes" id="UP000193218">
    <property type="component" value="Unassembled WGS sequence"/>
</dbReference>
<feature type="region of interest" description="Disordered" evidence="7">
    <location>
        <begin position="1"/>
        <end position="48"/>
    </location>
</feature>
<keyword evidence="3" id="KW-0813">Transport</keyword>
<name>A0A1Y1US84_9TREE</name>
<dbReference type="InterPro" id="IPR051788">
    <property type="entry name" value="MFS_Transporter"/>
</dbReference>
<feature type="transmembrane region" description="Helical" evidence="8">
    <location>
        <begin position="108"/>
        <end position="130"/>
    </location>
</feature>
<dbReference type="GO" id="GO:0022857">
    <property type="term" value="F:transmembrane transporter activity"/>
    <property type="evidence" value="ECO:0007669"/>
    <property type="project" value="InterPro"/>
</dbReference>
<feature type="compositionally biased region" description="Basic and acidic residues" evidence="7">
    <location>
        <begin position="1"/>
        <end position="14"/>
    </location>
</feature>
<protein>
    <submittedName>
        <fullName evidence="10">Major facilitator superfamily domain-containing protein</fullName>
    </submittedName>
</protein>
<comment type="similarity">
    <text evidence="2">Belongs to the major facilitator superfamily.</text>
</comment>
<dbReference type="GeneID" id="33559514"/>
<dbReference type="InterPro" id="IPR011701">
    <property type="entry name" value="MFS"/>
</dbReference>
<feature type="compositionally biased region" description="Basic and acidic residues" evidence="7">
    <location>
        <begin position="21"/>
        <end position="30"/>
    </location>
</feature>
<feature type="transmembrane region" description="Helical" evidence="8">
    <location>
        <begin position="71"/>
        <end position="88"/>
    </location>
</feature>
<feature type="transmembrane region" description="Helical" evidence="8">
    <location>
        <begin position="204"/>
        <end position="226"/>
    </location>
</feature>
<evidence type="ECO:0000256" key="4">
    <source>
        <dbReference type="ARBA" id="ARBA00022692"/>
    </source>
</evidence>
<dbReference type="Gene3D" id="1.20.1250.20">
    <property type="entry name" value="MFS general substrate transporter like domains"/>
    <property type="match status" value="1"/>
</dbReference>
<comment type="subcellular location">
    <subcellularLocation>
        <location evidence="1">Endomembrane system</location>
        <topology evidence="1">Multi-pass membrane protein</topology>
    </subcellularLocation>
</comment>
<gene>
    <name evidence="10" type="ORF">BD324DRAFT_647720</name>
</gene>
<feature type="transmembrane region" description="Helical" evidence="8">
    <location>
        <begin position="407"/>
        <end position="428"/>
    </location>
</feature>
<accession>A0A1Y1US84</accession>
<dbReference type="EMBL" id="NBSH01000001">
    <property type="protein sequence ID" value="ORX40812.1"/>
    <property type="molecule type" value="Genomic_DNA"/>
</dbReference>
<dbReference type="InterPro" id="IPR020846">
    <property type="entry name" value="MFS_dom"/>
</dbReference>
<comment type="caution">
    <text evidence="10">The sequence shown here is derived from an EMBL/GenBank/DDBJ whole genome shotgun (WGS) entry which is preliminary data.</text>
</comment>
<dbReference type="RefSeq" id="XP_021874491.1">
    <property type="nucleotide sequence ID" value="XM_022017705.1"/>
</dbReference>
<evidence type="ECO:0000259" key="9">
    <source>
        <dbReference type="PROSITE" id="PS50850"/>
    </source>
</evidence>
<feature type="domain" description="Major facilitator superfamily (MFS) profile" evidence="9">
    <location>
        <begin position="347"/>
        <end position="531"/>
    </location>
</feature>
<dbReference type="InterPro" id="IPR036259">
    <property type="entry name" value="MFS_trans_sf"/>
</dbReference>
<feature type="transmembrane region" description="Helical" evidence="8">
    <location>
        <begin position="162"/>
        <end position="183"/>
    </location>
</feature>
<dbReference type="GO" id="GO:0016020">
    <property type="term" value="C:membrane"/>
    <property type="evidence" value="ECO:0007669"/>
    <property type="project" value="TreeGrafter"/>
</dbReference>
<evidence type="ECO:0000256" key="3">
    <source>
        <dbReference type="ARBA" id="ARBA00022448"/>
    </source>
</evidence>
<dbReference type="Pfam" id="PF07690">
    <property type="entry name" value="MFS_1"/>
    <property type="match status" value="1"/>
</dbReference>
<feature type="transmembrane region" description="Helical" evidence="8">
    <location>
        <begin position="470"/>
        <end position="492"/>
    </location>
</feature>
<feature type="transmembrane region" description="Helical" evidence="8">
    <location>
        <begin position="137"/>
        <end position="156"/>
    </location>
</feature>
<dbReference type="PANTHER" id="PTHR23514">
    <property type="entry name" value="BYPASS OF STOP CODON PROTEIN 6"/>
    <property type="match status" value="1"/>
</dbReference>
<evidence type="ECO:0000256" key="6">
    <source>
        <dbReference type="ARBA" id="ARBA00023136"/>
    </source>
</evidence>
<evidence type="ECO:0000256" key="8">
    <source>
        <dbReference type="SAM" id="Phobius"/>
    </source>
</evidence>
<keyword evidence="4 8" id="KW-0812">Transmembrane</keyword>
<dbReference type="STRING" id="4999.A0A1Y1US84"/>